<dbReference type="InterPro" id="IPR050923">
    <property type="entry name" value="Cell_Proc_Reg/RNA_Proc"/>
</dbReference>
<evidence type="ECO:0000259" key="3">
    <source>
        <dbReference type="PROSITE" id="PS50006"/>
    </source>
</evidence>
<dbReference type="InterPro" id="IPR045962">
    <property type="entry name" value="DUF6382"/>
</dbReference>
<dbReference type="PANTHER" id="PTHR23308">
    <property type="entry name" value="NUCLEAR INHIBITOR OF PROTEIN PHOSPHATASE-1"/>
    <property type="match status" value="1"/>
</dbReference>
<reference evidence="4" key="1">
    <citation type="submission" date="2020-10" db="EMBL/GenBank/DDBJ databases">
        <authorList>
            <person name="Gilroy R."/>
        </authorList>
    </citation>
    <scope>NUCLEOTIDE SEQUENCE</scope>
    <source>
        <strain evidence="4">ChiSjej4B22-8148</strain>
    </source>
</reference>
<feature type="transmembrane region" description="Helical" evidence="2">
    <location>
        <begin position="278"/>
        <end position="296"/>
    </location>
</feature>
<dbReference type="Gene3D" id="2.60.200.20">
    <property type="match status" value="1"/>
</dbReference>
<name>A0A9D1AC81_9FIRM</name>
<dbReference type="InterPro" id="IPR000253">
    <property type="entry name" value="FHA_dom"/>
</dbReference>
<dbReference type="AlphaFoldDB" id="A0A9D1AC81"/>
<feature type="compositionally biased region" description="Basic and acidic residues" evidence="1">
    <location>
        <begin position="190"/>
        <end position="236"/>
    </location>
</feature>
<organism evidence="4 5">
    <name type="scientific">Candidatus Choladousia intestinavium</name>
    <dbReference type="NCBI Taxonomy" id="2840727"/>
    <lineage>
        <taxon>Bacteria</taxon>
        <taxon>Bacillati</taxon>
        <taxon>Bacillota</taxon>
        <taxon>Clostridia</taxon>
        <taxon>Lachnospirales</taxon>
        <taxon>Lachnospiraceae</taxon>
        <taxon>Lachnospiraceae incertae sedis</taxon>
        <taxon>Candidatus Choladousia</taxon>
    </lineage>
</organism>
<gene>
    <name evidence="4" type="ORF">IAB31_06020</name>
</gene>
<dbReference type="Pfam" id="PF00498">
    <property type="entry name" value="FHA"/>
    <property type="match status" value="1"/>
</dbReference>
<dbReference type="Proteomes" id="UP000886757">
    <property type="component" value="Unassembled WGS sequence"/>
</dbReference>
<feature type="domain" description="FHA" evidence="3">
    <location>
        <begin position="381"/>
        <end position="431"/>
    </location>
</feature>
<evidence type="ECO:0000256" key="2">
    <source>
        <dbReference type="SAM" id="Phobius"/>
    </source>
</evidence>
<accession>A0A9D1AC81</accession>
<dbReference type="SUPFAM" id="SSF49879">
    <property type="entry name" value="SMAD/FHA domain"/>
    <property type="match status" value="1"/>
</dbReference>
<keyword evidence="2" id="KW-0472">Membrane</keyword>
<dbReference type="Pfam" id="PF19909">
    <property type="entry name" value="DUF6382"/>
    <property type="match status" value="1"/>
</dbReference>
<evidence type="ECO:0000256" key="1">
    <source>
        <dbReference type="SAM" id="MobiDB-lite"/>
    </source>
</evidence>
<dbReference type="CDD" id="cd00060">
    <property type="entry name" value="FHA"/>
    <property type="match status" value="1"/>
</dbReference>
<dbReference type="PROSITE" id="PS50006">
    <property type="entry name" value="FHA_DOMAIN"/>
    <property type="match status" value="1"/>
</dbReference>
<protein>
    <submittedName>
        <fullName evidence="4">FHA domain-containing protein</fullName>
    </submittedName>
</protein>
<feature type="transmembrane region" description="Helical" evidence="2">
    <location>
        <begin position="252"/>
        <end position="272"/>
    </location>
</feature>
<sequence length="459" mass="52680">MKAEYRRDGKNNYLVLEAPENTDPDIYSIRMTENNKIPGLLPMHSSWRDGTLFFYYEITSRQSLENLFEKRKLNCGDMLHLLAGIQETLQSLHKYLIPADFLLFQPEYIFLMPDTQRALLCCYPQGDPESSILSLADFFLRRLDHQDGQAVALGYGLYQRAGEKNSSLQRLLEELLKNYTPELKGPELLNEDKGRDRKTLVEEPDIRPLKELREKPEQKEIKHRTDPLPQTEKERSEEKKDCFRLFQKVHPAILLSVLAVILGTEILLFLGILGLTEAGGLFFMALAAGMLGNNHWKKKKEEKNKAQKHLWAVEEDEEPYQELREEMYREDEPEASEPETSCLLPEDETRCLTAGGTFPVIQLITSSPGCPREISAGPVPVLIGKKEGQVDIVLPSDTVSRIHASLEFENHKYYIRDRNSKNGTFVNGARLQINERKEFKEGDCISFADIAYYAVKTEH</sequence>
<dbReference type="EMBL" id="DVGK01000069">
    <property type="protein sequence ID" value="HIR13461.1"/>
    <property type="molecule type" value="Genomic_DNA"/>
</dbReference>
<keyword evidence="2" id="KW-0812">Transmembrane</keyword>
<reference evidence="4" key="2">
    <citation type="journal article" date="2021" name="PeerJ">
        <title>Extensive microbial diversity within the chicken gut microbiome revealed by metagenomics and culture.</title>
        <authorList>
            <person name="Gilroy R."/>
            <person name="Ravi A."/>
            <person name="Getino M."/>
            <person name="Pursley I."/>
            <person name="Horton D.L."/>
            <person name="Alikhan N.F."/>
            <person name="Baker D."/>
            <person name="Gharbi K."/>
            <person name="Hall N."/>
            <person name="Watson M."/>
            <person name="Adriaenssens E.M."/>
            <person name="Foster-Nyarko E."/>
            <person name="Jarju S."/>
            <person name="Secka A."/>
            <person name="Antonio M."/>
            <person name="Oren A."/>
            <person name="Chaudhuri R.R."/>
            <person name="La Ragione R."/>
            <person name="Hildebrand F."/>
            <person name="Pallen M.J."/>
        </authorList>
    </citation>
    <scope>NUCLEOTIDE SEQUENCE</scope>
    <source>
        <strain evidence="4">ChiSjej4B22-8148</strain>
    </source>
</reference>
<evidence type="ECO:0000313" key="4">
    <source>
        <dbReference type="EMBL" id="HIR13461.1"/>
    </source>
</evidence>
<evidence type="ECO:0000313" key="5">
    <source>
        <dbReference type="Proteomes" id="UP000886757"/>
    </source>
</evidence>
<feature type="region of interest" description="Disordered" evidence="1">
    <location>
        <begin position="186"/>
        <end position="236"/>
    </location>
</feature>
<dbReference type="SMART" id="SM00240">
    <property type="entry name" value="FHA"/>
    <property type="match status" value="1"/>
</dbReference>
<comment type="caution">
    <text evidence="4">The sequence shown here is derived from an EMBL/GenBank/DDBJ whole genome shotgun (WGS) entry which is preliminary data.</text>
</comment>
<keyword evidence="2" id="KW-1133">Transmembrane helix</keyword>
<proteinExistence type="predicted"/>
<dbReference type="InterPro" id="IPR008984">
    <property type="entry name" value="SMAD_FHA_dom_sf"/>
</dbReference>